<dbReference type="Proteomes" id="UP000008312">
    <property type="component" value="Unassembled WGS sequence"/>
</dbReference>
<keyword evidence="1" id="KW-0963">Cytoplasm</keyword>
<evidence type="ECO:0000256" key="4">
    <source>
        <dbReference type="SAM" id="MobiDB-lite"/>
    </source>
</evidence>
<dbReference type="InterPro" id="IPR023194">
    <property type="entry name" value="eIF3-like_dom_sf"/>
</dbReference>
<keyword evidence="3" id="KW-0648">Protein biosynthesis</keyword>
<dbReference type="Pfam" id="PF08597">
    <property type="entry name" value="eIF3_subunit"/>
    <property type="match status" value="1"/>
</dbReference>
<organism evidence="5">
    <name type="scientific">Blastocystis hominis</name>
    <dbReference type="NCBI Taxonomy" id="12968"/>
    <lineage>
        <taxon>Eukaryota</taxon>
        <taxon>Sar</taxon>
        <taxon>Stramenopiles</taxon>
        <taxon>Bigyra</taxon>
        <taxon>Opalozoa</taxon>
        <taxon>Opalinata</taxon>
        <taxon>Blastocystidae</taxon>
        <taxon>Blastocystis</taxon>
    </lineage>
</organism>
<evidence type="ECO:0000256" key="1">
    <source>
        <dbReference type="ARBA" id="ARBA00022490"/>
    </source>
</evidence>
<dbReference type="InParanoid" id="D8MBW1"/>
<dbReference type="Gene3D" id="1.10.246.60">
    <property type="entry name" value="Eukaryotic translation initiation factor 3 like domains"/>
    <property type="match status" value="1"/>
</dbReference>
<evidence type="ECO:0000313" key="5">
    <source>
        <dbReference type="EMBL" id="CBK25550.2"/>
    </source>
</evidence>
<dbReference type="PANTHER" id="PTHR21681:SF0">
    <property type="entry name" value="EUKARYOTIC TRANSLATION INITIATION FACTOR 3 SUBUNIT J"/>
    <property type="match status" value="1"/>
</dbReference>
<accession>D8MBW1</accession>
<keyword evidence="2" id="KW-0396">Initiation factor</keyword>
<dbReference type="EMBL" id="FN668691">
    <property type="protein sequence ID" value="CBK25550.2"/>
    <property type="molecule type" value="Genomic_DNA"/>
</dbReference>
<dbReference type="RefSeq" id="XP_012899598.1">
    <property type="nucleotide sequence ID" value="XM_013044144.1"/>
</dbReference>
<dbReference type="GeneID" id="24922120"/>
<proteinExistence type="predicted"/>
<evidence type="ECO:0000313" key="6">
    <source>
        <dbReference type="Proteomes" id="UP000008312"/>
    </source>
</evidence>
<reference evidence="5" key="1">
    <citation type="submission" date="2010-02" db="EMBL/GenBank/DDBJ databases">
        <title>Sequencing and annotation of the Blastocystis hominis genome.</title>
        <authorList>
            <person name="Wincker P."/>
        </authorList>
    </citation>
    <scope>NUCLEOTIDE SEQUENCE</scope>
    <source>
        <strain evidence="5">Singapore isolate B</strain>
    </source>
</reference>
<evidence type="ECO:0000256" key="2">
    <source>
        <dbReference type="ARBA" id="ARBA00022540"/>
    </source>
</evidence>
<dbReference type="OrthoDB" id="20381at2759"/>
<feature type="compositionally biased region" description="Low complexity" evidence="4">
    <location>
        <begin position="73"/>
        <end position="82"/>
    </location>
</feature>
<gene>
    <name evidence="5" type="ORF">GSBLH_T00005140001</name>
</gene>
<dbReference type="GO" id="GO:0003743">
    <property type="term" value="F:translation initiation factor activity"/>
    <property type="evidence" value="ECO:0007669"/>
    <property type="project" value="UniProtKB-KW"/>
</dbReference>
<protein>
    <submittedName>
        <fullName evidence="5">Uncharacterized protein</fullName>
    </submittedName>
</protein>
<feature type="region of interest" description="Disordered" evidence="4">
    <location>
        <begin position="67"/>
        <end position="98"/>
    </location>
</feature>
<dbReference type="AlphaFoldDB" id="D8MBW1"/>
<dbReference type="PANTHER" id="PTHR21681">
    <property type="entry name" value="EUKARYOTIC TRANSLATION INITIATION FACTOR 3 SUBUNIT J"/>
    <property type="match status" value="1"/>
</dbReference>
<dbReference type="InterPro" id="IPR013906">
    <property type="entry name" value="eIF3j"/>
</dbReference>
<sequence>MTGKLGWIVRNWKGTGTMMKPSLIPKLLLINVWRYPFRLILCYFFNVYCPICHGEGKVTEEEKIRVEDRMKAKSSSKTAPKPYNENRGVQQAVRDTPLDDPVAEKERLRQLAENADAKILDEMFGGKADDAFISDTEKGLNMIKLETLVDYQQLANKLGKKMMDLGNTTLTLEFLQCAIRMCGGNLNSDDFQKLSSTCNVMKEERKKEEKAVTKKGKKKNKLLPKSLNADHSWVNEMGDDYGDDDFMWSVGCTKQTQVL</sequence>
<name>D8MBW1_BLAHO</name>
<dbReference type="GO" id="GO:0005852">
    <property type="term" value="C:eukaryotic translation initiation factor 3 complex"/>
    <property type="evidence" value="ECO:0007669"/>
    <property type="project" value="InterPro"/>
</dbReference>
<evidence type="ECO:0000256" key="3">
    <source>
        <dbReference type="ARBA" id="ARBA00022917"/>
    </source>
</evidence>
<keyword evidence="6" id="KW-1185">Reference proteome</keyword>